<accession>A0ABN4LTD2</accession>
<feature type="transmembrane region" description="Helical" evidence="1">
    <location>
        <begin position="103"/>
        <end position="124"/>
    </location>
</feature>
<evidence type="ECO:0000313" key="4">
    <source>
        <dbReference type="Proteomes" id="UP000056750"/>
    </source>
</evidence>
<feature type="transmembrane region" description="Helical" evidence="1">
    <location>
        <begin position="41"/>
        <end position="60"/>
    </location>
</feature>
<dbReference type="Pfam" id="PF23127">
    <property type="entry name" value="DotM_C"/>
    <property type="match status" value="1"/>
</dbReference>
<dbReference type="Proteomes" id="UP000056750">
    <property type="component" value="Plasmid pASTE61-200"/>
</dbReference>
<dbReference type="InterPro" id="IPR056464">
    <property type="entry name" value="DotM_C"/>
</dbReference>
<keyword evidence="4" id="KW-1185">Reference proteome</keyword>
<organism evidence="3 4">
    <name type="scientific">Alteromonas stellipolaris</name>
    <dbReference type="NCBI Taxonomy" id="233316"/>
    <lineage>
        <taxon>Bacteria</taxon>
        <taxon>Pseudomonadati</taxon>
        <taxon>Pseudomonadota</taxon>
        <taxon>Gammaproteobacteria</taxon>
        <taxon>Alteromonadales</taxon>
        <taxon>Alteromonadaceae</taxon>
        <taxon>Alteromonas/Salinimonas group</taxon>
        <taxon>Alteromonas</taxon>
    </lineage>
</organism>
<keyword evidence="3" id="KW-0614">Plasmid</keyword>
<geneLocation type="plasmid" evidence="3 4">
    <name>pASTE61-200</name>
</geneLocation>
<feature type="domain" description="DotM C-terminal cytoplasmic" evidence="2">
    <location>
        <begin position="249"/>
        <end position="425"/>
    </location>
</feature>
<feature type="transmembrane region" description="Helical" evidence="1">
    <location>
        <begin position="14"/>
        <end position="34"/>
    </location>
</feature>
<protein>
    <recommendedName>
        <fullName evidence="2">DotM C-terminal cytoplasmic domain-containing protein</fullName>
    </recommendedName>
</protein>
<evidence type="ECO:0000313" key="3">
    <source>
        <dbReference type="EMBL" id="AMJ76643.1"/>
    </source>
</evidence>
<keyword evidence="1" id="KW-0812">Transmembrane</keyword>
<keyword evidence="1" id="KW-1133">Transmembrane helix</keyword>
<sequence>MSNSHDNLNNHDDAATIMAIFGLIVMFFMLMYWLSYYYIGTALISLSRLTVSFMSAVYNIPEVGHHIGRLLLPSYSFTELGDYGSILNRVTYFDLSPYDHLELLAFISSPLRPFVFLMVLITIVRNIKKQRVRNFKTEYSFQRLAHTYKKFEPHLIPPLSVDLLSLPADEGTLARAKPPLRYCIEHELIQFYGLDNRNEIDTTKRFKPTFSKVKGAMPGYAYINPKMRDPQGQSSLFKRCVLVDDEKLKQHFIKQLDEPLNDVMAMSKARKILLAMCMLMSEGRTAGGIDRAYEYKDRVNRSFKVLKQYKNFTFKCAIAAFEADKVIAEHINDYEFKKAYNTSMYELTFLVKAIKIARTKGKFYTSHNYWLKYFDRQLFLTFNQTGTPTAWVECAAIRDQENWENQITDIRLAEPQVDSAVNALKRFMTNSEAWVYVPEGSAR</sequence>
<evidence type="ECO:0000256" key="1">
    <source>
        <dbReference type="SAM" id="Phobius"/>
    </source>
</evidence>
<gene>
    <name evidence="3" type="ORF">AVL57_00415</name>
</gene>
<reference evidence="3 4" key="1">
    <citation type="submission" date="2015-12" db="EMBL/GenBank/DDBJ databases">
        <title>Intraspecies pangenome expansion in the marine bacterium Alteromonas.</title>
        <authorList>
            <person name="Lopez-Perez M."/>
            <person name="Rodriguez-Valera F."/>
        </authorList>
    </citation>
    <scope>NUCLEOTIDE SEQUENCE [LARGE SCALE GENOMIC DNA]</scope>
    <source>
        <strain evidence="3 4">LMG 21861</strain>
        <plasmid evidence="3 4">pASTE61-200</plasmid>
    </source>
</reference>
<name>A0ABN4LTD2_9ALTE</name>
<keyword evidence="1" id="KW-0472">Membrane</keyword>
<proteinExistence type="predicted"/>
<evidence type="ECO:0000259" key="2">
    <source>
        <dbReference type="Pfam" id="PF23127"/>
    </source>
</evidence>
<dbReference type="EMBL" id="CP013927">
    <property type="protein sequence ID" value="AMJ76643.1"/>
    <property type="molecule type" value="Genomic_DNA"/>
</dbReference>